<sequence>LNVTNNLIIKAAKSSEVSIRRLCAKYLRKAKLLSKDICKELLKNADPLVRKEGLLGLIDLDEKVDMDFIRKLFPEPKESNISALAYALTTAEVKSDDFIPILLEKRTPEKLLSIIDFYDPIGVEAYKILAKKHFRFLKGRIRLDLDSEFETLKSESENKWIEKYGDAGKIISKRFKPELINFLRGRYIFAALAGLSIHGKKEDAKYAREYLSNKKYEGDRFGALKIILHFGDKSDIEMLNKIALNSYGETKRIAIEALFKFSEDRDSRLALIIN</sequence>
<reference evidence="1" key="1">
    <citation type="journal article" date="2014" name="Front. Microbiol.">
        <title>High frequency of phylogenetically diverse reductive dehalogenase-homologous genes in deep subseafloor sedimentary metagenomes.</title>
        <authorList>
            <person name="Kawai M."/>
            <person name="Futagami T."/>
            <person name="Toyoda A."/>
            <person name="Takaki Y."/>
            <person name="Nishi S."/>
            <person name="Hori S."/>
            <person name="Arai W."/>
            <person name="Tsubouchi T."/>
            <person name="Morono Y."/>
            <person name="Uchiyama I."/>
            <person name="Ito T."/>
            <person name="Fujiyama A."/>
            <person name="Inagaki F."/>
            <person name="Takami H."/>
        </authorList>
    </citation>
    <scope>NUCLEOTIDE SEQUENCE</scope>
    <source>
        <strain evidence="1">Expedition CK06-06</strain>
    </source>
</reference>
<protein>
    <recommendedName>
        <fullName evidence="2">HEAT repeat domain-containing protein</fullName>
    </recommendedName>
</protein>
<comment type="caution">
    <text evidence="1">The sequence shown here is derived from an EMBL/GenBank/DDBJ whole genome shotgun (WGS) entry which is preliminary data.</text>
</comment>
<feature type="non-terminal residue" evidence="1">
    <location>
        <position position="1"/>
    </location>
</feature>
<dbReference type="EMBL" id="BARV01020792">
    <property type="protein sequence ID" value="GAI31026.1"/>
    <property type="molecule type" value="Genomic_DNA"/>
</dbReference>
<proteinExistence type="predicted"/>
<name>X1NLF1_9ZZZZ</name>
<organism evidence="1">
    <name type="scientific">marine sediment metagenome</name>
    <dbReference type="NCBI Taxonomy" id="412755"/>
    <lineage>
        <taxon>unclassified sequences</taxon>
        <taxon>metagenomes</taxon>
        <taxon>ecological metagenomes</taxon>
    </lineage>
</organism>
<feature type="non-terminal residue" evidence="1">
    <location>
        <position position="274"/>
    </location>
</feature>
<evidence type="ECO:0008006" key="2">
    <source>
        <dbReference type="Google" id="ProtNLM"/>
    </source>
</evidence>
<dbReference type="AlphaFoldDB" id="X1NLF1"/>
<accession>X1NLF1</accession>
<gene>
    <name evidence="1" type="ORF">S06H3_34608</name>
</gene>
<evidence type="ECO:0000313" key="1">
    <source>
        <dbReference type="EMBL" id="GAI31026.1"/>
    </source>
</evidence>